<dbReference type="AlphaFoldDB" id="A0A644WVW8"/>
<evidence type="ECO:0000313" key="2">
    <source>
        <dbReference type="EMBL" id="MPM06213.1"/>
    </source>
</evidence>
<sequence>MKDLLKRAKNNDSLAKEEIIRMYYPLIIKESKIIYLKNKSFEDIVQIGILNLLHAIDKFDLTRDVDKFPSYALWAIKNGYRYLCRNEIRYNDEISLNNKTDNDFELGLNIVDESINIEEKVINDILYEELYLALEKLDYEEREIIEFLYISNSKPNLSKFSVLKGKDYYYCSCLKKRALKKLKAFISSQFTGHNSQF</sequence>
<gene>
    <name evidence="2" type="ORF">SDC9_52509</name>
</gene>
<dbReference type="InterPro" id="IPR013325">
    <property type="entry name" value="RNA_pol_sigma_r2"/>
</dbReference>
<dbReference type="PANTHER" id="PTHR30603">
    <property type="entry name" value="RNA POLYMERASE SIGMA FACTOR RPO"/>
    <property type="match status" value="1"/>
</dbReference>
<dbReference type="PANTHER" id="PTHR30603:SF47">
    <property type="entry name" value="RNA POLYMERASE SIGMA FACTOR SIGD, CHLOROPLASTIC"/>
    <property type="match status" value="1"/>
</dbReference>
<accession>A0A644WVW8</accession>
<dbReference type="SUPFAM" id="SSF88946">
    <property type="entry name" value="Sigma2 domain of RNA polymerase sigma factors"/>
    <property type="match status" value="1"/>
</dbReference>
<name>A0A644WVW8_9ZZZZ</name>
<dbReference type="SUPFAM" id="SSF88659">
    <property type="entry name" value="Sigma3 and sigma4 domains of RNA polymerase sigma factors"/>
    <property type="match status" value="1"/>
</dbReference>
<feature type="domain" description="RNA polymerase sigma-70 region 2" evidence="1">
    <location>
        <begin position="20"/>
        <end position="85"/>
    </location>
</feature>
<dbReference type="InterPro" id="IPR050239">
    <property type="entry name" value="Sigma-70_RNA_pol_init_factors"/>
</dbReference>
<dbReference type="InterPro" id="IPR013324">
    <property type="entry name" value="RNA_pol_sigma_r3/r4-like"/>
</dbReference>
<dbReference type="Pfam" id="PF04542">
    <property type="entry name" value="Sigma70_r2"/>
    <property type="match status" value="1"/>
</dbReference>
<dbReference type="InterPro" id="IPR014284">
    <property type="entry name" value="RNA_pol_sigma-70_dom"/>
</dbReference>
<dbReference type="InterPro" id="IPR007627">
    <property type="entry name" value="RNA_pol_sigma70_r2"/>
</dbReference>
<reference evidence="2" key="1">
    <citation type="submission" date="2019-08" db="EMBL/GenBank/DDBJ databases">
        <authorList>
            <person name="Kucharzyk K."/>
            <person name="Murdoch R.W."/>
            <person name="Higgins S."/>
            <person name="Loffler F."/>
        </authorList>
    </citation>
    <scope>NUCLEOTIDE SEQUENCE</scope>
</reference>
<dbReference type="Gene3D" id="1.20.120.1810">
    <property type="match status" value="1"/>
</dbReference>
<evidence type="ECO:0000259" key="1">
    <source>
        <dbReference type="Pfam" id="PF04542"/>
    </source>
</evidence>
<comment type="caution">
    <text evidence="2">The sequence shown here is derived from an EMBL/GenBank/DDBJ whole genome shotgun (WGS) entry which is preliminary data.</text>
</comment>
<dbReference type="NCBIfam" id="TIGR02937">
    <property type="entry name" value="sigma70-ECF"/>
    <property type="match status" value="1"/>
</dbReference>
<organism evidence="2">
    <name type="scientific">bioreactor metagenome</name>
    <dbReference type="NCBI Taxonomy" id="1076179"/>
    <lineage>
        <taxon>unclassified sequences</taxon>
        <taxon>metagenomes</taxon>
        <taxon>ecological metagenomes</taxon>
    </lineage>
</organism>
<dbReference type="GO" id="GO:0006352">
    <property type="term" value="P:DNA-templated transcription initiation"/>
    <property type="evidence" value="ECO:0007669"/>
    <property type="project" value="InterPro"/>
</dbReference>
<dbReference type="Gene3D" id="1.20.140.160">
    <property type="match status" value="1"/>
</dbReference>
<dbReference type="EMBL" id="VSSQ01001209">
    <property type="protein sequence ID" value="MPM06213.1"/>
    <property type="molecule type" value="Genomic_DNA"/>
</dbReference>
<dbReference type="GO" id="GO:0003700">
    <property type="term" value="F:DNA-binding transcription factor activity"/>
    <property type="evidence" value="ECO:0007669"/>
    <property type="project" value="InterPro"/>
</dbReference>
<protein>
    <recommendedName>
        <fullName evidence="1">RNA polymerase sigma-70 region 2 domain-containing protein</fullName>
    </recommendedName>
</protein>
<proteinExistence type="predicted"/>